<keyword evidence="2" id="KW-1133">Transmembrane helix</keyword>
<feature type="domain" description="Beta-lactamase class A catalytic" evidence="3">
    <location>
        <begin position="231"/>
        <end position="420"/>
    </location>
</feature>
<evidence type="ECO:0000313" key="4">
    <source>
        <dbReference type="EMBL" id="EFA22335.1"/>
    </source>
</evidence>
<dbReference type="GO" id="GO:0030655">
    <property type="term" value="P:beta-lactam antibiotic catabolic process"/>
    <property type="evidence" value="ECO:0007669"/>
    <property type="project" value="InterPro"/>
</dbReference>
<keyword evidence="2" id="KW-0812">Transmembrane</keyword>
<dbReference type="Gene3D" id="3.40.710.10">
    <property type="entry name" value="DD-peptidase/beta-lactamase superfamily"/>
    <property type="match status" value="1"/>
</dbReference>
<evidence type="ECO:0000256" key="2">
    <source>
        <dbReference type="SAM" id="Phobius"/>
    </source>
</evidence>
<dbReference type="RefSeq" id="WP_006295553.1">
    <property type="nucleotide sequence ID" value="NZ_ABXB03000004.1"/>
</dbReference>
<dbReference type="OrthoDB" id="3239259at2"/>
<dbReference type="InterPro" id="IPR012338">
    <property type="entry name" value="Beta-lactam/transpept-like"/>
</dbReference>
<dbReference type="AlphaFoldDB" id="D1NW49"/>
<evidence type="ECO:0000259" key="3">
    <source>
        <dbReference type="Pfam" id="PF13354"/>
    </source>
</evidence>
<comment type="caution">
    <text evidence="4">The sequence shown here is derived from an EMBL/GenBank/DDBJ whole genome shotgun (WGS) entry which is preliminary data.</text>
</comment>
<sequence>MQQTDNGDENVESAQRQVSVDDRLVFPPIEQVDAQHVVQPEGARDNGSRVEQHSHHDHHDHHGERAMNYHYDHLRRRLNVVIVLMLVFDLVACIVFYRNELGLPGSIDTSAAANAANAAGAAGAADVPTASASPSDSIAGEKAGDDATQNVATASGVEAGSNTDFDNRTTVPNPHRDPIVVTLENLHTADMQAADGSAQLVTAGFTLSDADRRAVDEALATFSNAGYSVGMVLADLDTGAVLTSSGSVPKYSASSIKGPYVMSLAATGAIDLDAVAGRRDGVASAVHSDIEQAIQVSDNDAYGALYLRYGTTPMTSWLDGSGVQHNLTDHEYLDLSAIDLAIMWTKAYQYLFTDTVDAASSQPVKASADARAWLASNYRDSLSSTIHMALGDSAPMLSKAGWIAEAGYLAFNDGGIVLPDSQRSEYGGVAITERPSAYVLTMLTDAYGEYDLLTNLASTLGDVYHNSMQRQQ</sequence>
<protein>
    <recommendedName>
        <fullName evidence="3">Beta-lactamase class A catalytic domain-containing protein</fullName>
    </recommendedName>
</protein>
<feature type="compositionally biased region" description="Basic and acidic residues" evidence="1">
    <location>
        <begin position="42"/>
        <end position="54"/>
    </location>
</feature>
<dbReference type="InterPro" id="IPR045155">
    <property type="entry name" value="Beta-lactam_cat"/>
</dbReference>
<keyword evidence="2" id="KW-0472">Membrane</keyword>
<evidence type="ECO:0000313" key="5">
    <source>
        <dbReference type="EMBL" id="KFI60049.1"/>
    </source>
</evidence>
<dbReference type="eggNOG" id="COG2367">
    <property type="taxonomic scope" value="Bacteria"/>
</dbReference>
<reference evidence="5 7" key="2">
    <citation type="submission" date="2014-03" db="EMBL/GenBank/DDBJ databases">
        <title>Genomics of Bifidobacteria.</title>
        <authorList>
            <person name="Ventura M."/>
            <person name="Milani C."/>
            <person name="Lugli G.A."/>
        </authorList>
    </citation>
    <scope>NUCLEOTIDE SEQUENCE [LARGE SCALE GENOMIC DNA]</scope>
    <source>
        <strain evidence="5 7">LMG 11596</strain>
    </source>
</reference>
<dbReference type="GO" id="GO:0008800">
    <property type="term" value="F:beta-lactamase activity"/>
    <property type="evidence" value="ECO:0007669"/>
    <property type="project" value="InterPro"/>
</dbReference>
<evidence type="ECO:0000256" key="1">
    <source>
        <dbReference type="SAM" id="MobiDB-lite"/>
    </source>
</evidence>
<dbReference type="Proteomes" id="UP000003656">
    <property type="component" value="Unassembled WGS sequence"/>
</dbReference>
<dbReference type="STRING" id="561180.BIFGAL_04095"/>
<accession>D1NW49</accession>
<feature type="transmembrane region" description="Helical" evidence="2">
    <location>
        <begin position="78"/>
        <end position="97"/>
    </location>
</feature>
<dbReference type="EMBL" id="ABXB03000004">
    <property type="protein sequence ID" value="EFA22335.1"/>
    <property type="molecule type" value="Genomic_DNA"/>
</dbReference>
<dbReference type="EMBL" id="JGYW01000001">
    <property type="protein sequence ID" value="KFI60049.1"/>
    <property type="molecule type" value="Genomic_DNA"/>
</dbReference>
<feature type="region of interest" description="Disordered" evidence="1">
    <location>
        <begin position="124"/>
        <end position="176"/>
    </location>
</feature>
<evidence type="ECO:0000313" key="6">
    <source>
        <dbReference type="Proteomes" id="UP000003656"/>
    </source>
</evidence>
<feature type="compositionally biased region" description="Polar residues" evidence="1">
    <location>
        <begin position="160"/>
        <end position="172"/>
    </location>
</feature>
<name>D1NW49_9BIFI</name>
<gene>
    <name evidence="5" type="ORF">BGLCM_0068</name>
    <name evidence="4" type="ORF">BIFGAL_04095</name>
</gene>
<proteinExistence type="predicted"/>
<feature type="region of interest" description="Disordered" evidence="1">
    <location>
        <begin position="31"/>
        <end position="64"/>
    </location>
</feature>
<dbReference type="Pfam" id="PF13354">
    <property type="entry name" value="Beta-lactamase2"/>
    <property type="match status" value="1"/>
</dbReference>
<keyword evidence="7" id="KW-1185">Reference proteome</keyword>
<evidence type="ECO:0000313" key="7">
    <source>
        <dbReference type="Proteomes" id="UP000029074"/>
    </source>
</evidence>
<dbReference type="Proteomes" id="UP000029074">
    <property type="component" value="Unassembled WGS sequence"/>
</dbReference>
<organism evidence="4 6">
    <name type="scientific">Bifidobacterium gallicum DSM 20093 = LMG 11596</name>
    <dbReference type="NCBI Taxonomy" id="561180"/>
    <lineage>
        <taxon>Bacteria</taxon>
        <taxon>Bacillati</taxon>
        <taxon>Actinomycetota</taxon>
        <taxon>Actinomycetes</taxon>
        <taxon>Bifidobacteriales</taxon>
        <taxon>Bifidobacteriaceae</taxon>
        <taxon>Bifidobacterium</taxon>
    </lineage>
</organism>
<reference evidence="4 6" key="1">
    <citation type="submission" date="2009-11" db="EMBL/GenBank/DDBJ databases">
        <authorList>
            <person name="Weinstock G."/>
            <person name="Sodergren E."/>
            <person name="Clifton S."/>
            <person name="Fulton L."/>
            <person name="Fulton B."/>
            <person name="Courtney L."/>
            <person name="Fronick C."/>
            <person name="Harrison M."/>
            <person name="Strong C."/>
            <person name="Farmer C."/>
            <person name="Delahaunty K."/>
            <person name="Markovic C."/>
            <person name="Hall O."/>
            <person name="Minx P."/>
            <person name="Tomlinson C."/>
            <person name="Mitreva M."/>
            <person name="Nelson J."/>
            <person name="Hou S."/>
            <person name="Wollam A."/>
            <person name="Pepin K.H."/>
            <person name="Johnson M."/>
            <person name="Bhonagiri V."/>
            <person name="Nash W.E."/>
            <person name="Warren W."/>
            <person name="Chinwalla A."/>
            <person name="Mardis E.R."/>
            <person name="Wilson R.K."/>
        </authorList>
    </citation>
    <scope>NUCLEOTIDE SEQUENCE [LARGE SCALE GENOMIC DNA]</scope>
    <source>
        <strain evidence="4 6">DSM 20093</strain>
    </source>
</reference>
<dbReference type="SUPFAM" id="SSF56601">
    <property type="entry name" value="beta-lactamase/transpeptidase-like"/>
    <property type="match status" value="1"/>
</dbReference>